<evidence type="ECO:0000313" key="3">
    <source>
        <dbReference type="EMBL" id="OCL11300.1"/>
    </source>
</evidence>
<keyword evidence="1" id="KW-0210">Decarboxylase</keyword>
<sequence length="391" mass="43317">MLKYWNESLPGASSGASALDQAVAAARDTPIVQMLDDALITNGEGFLRYANELLRWIPHEDQSGKDIYDTLCLFYFVLDQSPLGEQQTPTDPSSFGKDLTFLSSWIVTFAQVMGQWMDNPDSLTKESLNTFEKSPKYRFEECDIPQGGFKTFNEFFYRHLKDGARPIANPTDPNTVVYPADCTFDVAYPVDSQSCITVKNLRWNVRDLLQESQYADKFENGIWMHAFLNTYNYHRQHSPVSGTVKEARVIQGAAYLDVTATASGTLQPIRHLSTELPSSGDSDTVEPFAQDGSGYQFLQTRGLIVIDAGEIGYVAVLPIGMAQVSGIMLSIVPEQKVDKGAEVSYFKFGGSDIVLVFQQKSGLTMASFPQQPASDWSMMGSILTTAHPVLD</sequence>
<evidence type="ECO:0008006" key="5">
    <source>
        <dbReference type="Google" id="ProtNLM"/>
    </source>
</evidence>
<dbReference type="AlphaFoldDB" id="A0A8E2JVK5"/>
<dbReference type="EMBL" id="KV749071">
    <property type="protein sequence ID" value="OCL11300.1"/>
    <property type="molecule type" value="Genomic_DNA"/>
</dbReference>
<dbReference type="Proteomes" id="UP000250140">
    <property type="component" value="Unassembled WGS sequence"/>
</dbReference>
<dbReference type="InterPro" id="IPR003817">
    <property type="entry name" value="PS_Dcarbxylase"/>
</dbReference>
<evidence type="ECO:0000256" key="2">
    <source>
        <dbReference type="ARBA" id="ARBA00023239"/>
    </source>
</evidence>
<dbReference type="PANTHER" id="PTHR10067">
    <property type="entry name" value="PHOSPHATIDYLSERINE DECARBOXYLASE"/>
    <property type="match status" value="1"/>
</dbReference>
<name>A0A8E2JVK5_9PEZI</name>
<evidence type="ECO:0000256" key="1">
    <source>
        <dbReference type="ARBA" id="ARBA00022793"/>
    </source>
</evidence>
<proteinExistence type="predicted"/>
<reference evidence="3 4" key="1">
    <citation type="journal article" date="2016" name="Nat. Commun.">
        <title>Ectomycorrhizal ecology is imprinted in the genome of the dominant symbiotic fungus Cenococcum geophilum.</title>
        <authorList>
            <consortium name="DOE Joint Genome Institute"/>
            <person name="Peter M."/>
            <person name="Kohler A."/>
            <person name="Ohm R.A."/>
            <person name="Kuo A."/>
            <person name="Krutzmann J."/>
            <person name="Morin E."/>
            <person name="Arend M."/>
            <person name="Barry K.W."/>
            <person name="Binder M."/>
            <person name="Choi C."/>
            <person name="Clum A."/>
            <person name="Copeland A."/>
            <person name="Grisel N."/>
            <person name="Haridas S."/>
            <person name="Kipfer T."/>
            <person name="LaButti K."/>
            <person name="Lindquist E."/>
            <person name="Lipzen A."/>
            <person name="Maire R."/>
            <person name="Meier B."/>
            <person name="Mihaltcheva S."/>
            <person name="Molinier V."/>
            <person name="Murat C."/>
            <person name="Poggeler S."/>
            <person name="Quandt C.A."/>
            <person name="Sperisen C."/>
            <person name="Tritt A."/>
            <person name="Tisserant E."/>
            <person name="Crous P.W."/>
            <person name="Henrissat B."/>
            <person name="Nehls U."/>
            <person name="Egli S."/>
            <person name="Spatafora J.W."/>
            <person name="Grigoriev I.V."/>
            <person name="Martin F.M."/>
        </authorList>
    </citation>
    <scope>NUCLEOTIDE SEQUENCE [LARGE SCALE GENOMIC DNA]</scope>
    <source>
        <strain evidence="3 4">CBS 207.34</strain>
    </source>
</reference>
<keyword evidence="2" id="KW-0456">Lyase</keyword>
<dbReference type="Pfam" id="PF02666">
    <property type="entry name" value="PS_Dcarbxylase"/>
    <property type="match status" value="1"/>
</dbReference>
<evidence type="ECO:0000313" key="4">
    <source>
        <dbReference type="Proteomes" id="UP000250140"/>
    </source>
</evidence>
<gene>
    <name evidence="3" type="ORF">AOQ84DRAFT_287527</name>
</gene>
<dbReference type="GO" id="GO:0008654">
    <property type="term" value="P:phospholipid biosynthetic process"/>
    <property type="evidence" value="ECO:0007669"/>
    <property type="project" value="InterPro"/>
</dbReference>
<dbReference type="OrthoDB" id="5973539at2759"/>
<protein>
    <recommendedName>
        <fullName evidence="5">Phosphatidylserine decarboxylase</fullName>
    </recommendedName>
</protein>
<dbReference type="GO" id="GO:0004609">
    <property type="term" value="F:phosphatidylserine decarboxylase activity"/>
    <property type="evidence" value="ECO:0007669"/>
    <property type="project" value="InterPro"/>
</dbReference>
<keyword evidence="4" id="KW-1185">Reference proteome</keyword>
<dbReference type="PANTHER" id="PTHR10067:SF13">
    <property type="entry name" value="PHOSPHATIDYLSERINE DECARBOXYLASE"/>
    <property type="match status" value="1"/>
</dbReference>
<accession>A0A8E2JVK5</accession>
<organism evidence="3 4">
    <name type="scientific">Glonium stellatum</name>
    <dbReference type="NCBI Taxonomy" id="574774"/>
    <lineage>
        <taxon>Eukaryota</taxon>
        <taxon>Fungi</taxon>
        <taxon>Dikarya</taxon>
        <taxon>Ascomycota</taxon>
        <taxon>Pezizomycotina</taxon>
        <taxon>Dothideomycetes</taxon>
        <taxon>Pleosporomycetidae</taxon>
        <taxon>Gloniales</taxon>
        <taxon>Gloniaceae</taxon>
        <taxon>Glonium</taxon>
    </lineage>
</organism>